<dbReference type="PANTHER" id="PTHR34606:SF16">
    <property type="entry name" value="BON DOMAIN-CONTAINING PROTEIN"/>
    <property type="match status" value="1"/>
</dbReference>
<dbReference type="SMART" id="SM00749">
    <property type="entry name" value="BON"/>
    <property type="match status" value="1"/>
</dbReference>
<keyword evidence="1" id="KW-0472">Membrane</keyword>
<dbReference type="PANTHER" id="PTHR34606">
    <property type="entry name" value="BON DOMAIN-CONTAINING PROTEIN"/>
    <property type="match status" value="1"/>
</dbReference>
<organism evidence="3 4">
    <name type="scientific">Nitrosomonas eutropha</name>
    <dbReference type="NCBI Taxonomy" id="916"/>
    <lineage>
        <taxon>Bacteria</taxon>
        <taxon>Pseudomonadati</taxon>
        <taxon>Pseudomonadota</taxon>
        <taxon>Betaproteobacteria</taxon>
        <taxon>Nitrosomonadales</taxon>
        <taxon>Nitrosomonadaceae</taxon>
        <taxon>Nitrosomonas</taxon>
    </lineage>
</organism>
<reference evidence="3 4" key="1">
    <citation type="submission" date="2018-04" db="EMBL/GenBank/DDBJ databases">
        <title>Active sludge and wastewater microbial communities from Klosterneuburg, Austria.</title>
        <authorList>
            <person name="Wagner M."/>
        </authorList>
    </citation>
    <scope>NUCLEOTIDE SEQUENCE [LARGE SCALE GENOMIC DNA]</scope>
    <source>
        <strain evidence="3 4">Nm 57</strain>
    </source>
</reference>
<keyword evidence="1" id="KW-0812">Transmembrane</keyword>
<keyword evidence="4" id="KW-1185">Reference proteome</keyword>
<dbReference type="Proteomes" id="UP000247780">
    <property type="component" value="Unassembled WGS sequence"/>
</dbReference>
<evidence type="ECO:0000256" key="1">
    <source>
        <dbReference type="SAM" id="Phobius"/>
    </source>
</evidence>
<comment type="caution">
    <text evidence="3">The sequence shown here is derived from an EMBL/GenBank/DDBJ whole genome shotgun (WGS) entry which is preliminary data.</text>
</comment>
<keyword evidence="1" id="KW-1133">Transmembrane helix</keyword>
<dbReference type="EMBL" id="QICQ01000019">
    <property type="protein sequence ID" value="PXV80090.1"/>
    <property type="molecule type" value="Genomic_DNA"/>
</dbReference>
<sequence length="169" mass="18795">MILARRVLRKPFPAIIKTYRRIEQDHGLQIEYRTQSSKVNKVPLGLKKLRGCLALSIIRENLIMTMTQLNNNFFTFFLSILIISLLGCAPTAKQSGTGEYIDDSVITTKIKAAIFNEPTLKSAEINVETFKGVVQLSGFVSSRAHANRAVEVARSVAGVKSVKNDMLIK</sequence>
<dbReference type="InterPro" id="IPR051686">
    <property type="entry name" value="Lipoprotein_DolP"/>
</dbReference>
<protein>
    <submittedName>
        <fullName evidence="3">BON domain-containing protein</fullName>
    </submittedName>
</protein>
<accession>A0ABX5M8Z1</accession>
<name>A0ABX5M8Z1_9PROT</name>
<evidence type="ECO:0000313" key="4">
    <source>
        <dbReference type="Proteomes" id="UP000247780"/>
    </source>
</evidence>
<evidence type="ECO:0000259" key="2">
    <source>
        <dbReference type="PROSITE" id="PS50914"/>
    </source>
</evidence>
<dbReference type="InterPro" id="IPR014004">
    <property type="entry name" value="Transpt-assoc_nodulatn_dom_bac"/>
</dbReference>
<dbReference type="Pfam" id="PF04972">
    <property type="entry name" value="BON"/>
    <property type="match status" value="1"/>
</dbReference>
<gene>
    <name evidence="3" type="ORF">C8R14_1195</name>
</gene>
<dbReference type="PROSITE" id="PS50914">
    <property type="entry name" value="BON"/>
    <property type="match status" value="1"/>
</dbReference>
<proteinExistence type="predicted"/>
<evidence type="ECO:0000313" key="3">
    <source>
        <dbReference type="EMBL" id="PXV80090.1"/>
    </source>
</evidence>
<feature type="transmembrane region" description="Helical" evidence="1">
    <location>
        <begin position="73"/>
        <end position="92"/>
    </location>
</feature>
<feature type="domain" description="BON" evidence="2">
    <location>
        <begin position="102"/>
        <end position="169"/>
    </location>
</feature>
<dbReference type="Gene3D" id="3.30.1340.30">
    <property type="match status" value="1"/>
</dbReference>
<dbReference type="InterPro" id="IPR007055">
    <property type="entry name" value="BON_dom"/>
</dbReference>